<evidence type="ECO:0000313" key="17">
    <source>
        <dbReference type="EMBL" id="MBK6973934.1"/>
    </source>
</evidence>
<gene>
    <name evidence="17" type="ORF">IPH26_13725</name>
</gene>
<evidence type="ECO:0000256" key="13">
    <source>
        <dbReference type="ARBA" id="ARBA00037649"/>
    </source>
</evidence>
<evidence type="ECO:0000256" key="12">
    <source>
        <dbReference type="ARBA" id="ARBA00023326"/>
    </source>
</evidence>
<dbReference type="GO" id="GO:0005886">
    <property type="term" value="C:plasma membrane"/>
    <property type="evidence" value="ECO:0007669"/>
    <property type="project" value="UniProtKB-SubCell"/>
</dbReference>
<keyword evidence="8 16" id="KW-0472">Membrane</keyword>
<proteinExistence type="predicted"/>
<evidence type="ECO:0000313" key="18">
    <source>
        <dbReference type="Proteomes" id="UP000807785"/>
    </source>
</evidence>
<keyword evidence="7 17" id="KW-0378">Hydrolase</keyword>
<evidence type="ECO:0000256" key="14">
    <source>
        <dbReference type="ARBA" id="ARBA00042373"/>
    </source>
</evidence>
<dbReference type="InterPro" id="IPR050732">
    <property type="entry name" value="Beta-glucan_modifiers"/>
</dbReference>
<keyword evidence="11" id="KW-0961">Cell wall biogenesis/degradation</keyword>
<evidence type="ECO:0000256" key="3">
    <source>
        <dbReference type="ARBA" id="ARBA00022475"/>
    </source>
</evidence>
<dbReference type="EMBL" id="JADJEV010000004">
    <property type="protein sequence ID" value="MBK6973934.1"/>
    <property type="molecule type" value="Genomic_DNA"/>
</dbReference>
<feature type="transmembrane region" description="Helical" evidence="16">
    <location>
        <begin position="486"/>
        <end position="502"/>
    </location>
</feature>
<dbReference type="Pfam" id="PF00332">
    <property type="entry name" value="Glyco_hydro_17"/>
    <property type="match status" value="1"/>
</dbReference>
<dbReference type="GO" id="GO:0071555">
    <property type="term" value="P:cell wall organization"/>
    <property type="evidence" value="ECO:0007669"/>
    <property type="project" value="UniProtKB-KW"/>
</dbReference>
<feature type="transmembrane region" description="Helical" evidence="16">
    <location>
        <begin position="317"/>
        <end position="336"/>
    </location>
</feature>
<evidence type="ECO:0000256" key="10">
    <source>
        <dbReference type="ARBA" id="ARBA00023277"/>
    </source>
</evidence>
<reference evidence="17" key="1">
    <citation type="submission" date="2020-10" db="EMBL/GenBank/DDBJ databases">
        <title>Connecting structure to function with the recovery of over 1000 high-quality activated sludge metagenome-assembled genomes encoding full-length rRNA genes using long-read sequencing.</title>
        <authorList>
            <person name="Singleton C.M."/>
            <person name="Petriglieri F."/>
            <person name="Kristensen J.M."/>
            <person name="Kirkegaard R.H."/>
            <person name="Michaelsen T.Y."/>
            <person name="Andersen M.H."/>
            <person name="Karst S.M."/>
            <person name="Dueholm M.S."/>
            <person name="Nielsen P.H."/>
            <person name="Albertsen M."/>
        </authorList>
    </citation>
    <scope>NUCLEOTIDE SEQUENCE</scope>
    <source>
        <strain evidence="17">Bjer_18-Q3-R1-45_BAT3C.347</strain>
    </source>
</reference>
<comment type="caution">
    <text evidence="17">The sequence shown here is derived from an EMBL/GenBank/DDBJ whole genome shotgun (WGS) entry which is preliminary data.</text>
</comment>
<keyword evidence="6" id="KW-0732">Signal</keyword>
<keyword evidence="16" id="KW-0812">Transmembrane</keyword>
<keyword evidence="3" id="KW-1003">Cell membrane</keyword>
<accession>A0A9D7E4A5</accession>
<dbReference type="GO" id="GO:0000272">
    <property type="term" value="P:polysaccharide catabolic process"/>
    <property type="evidence" value="ECO:0007669"/>
    <property type="project" value="UniProtKB-KW"/>
</dbReference>
<name>A0A9D7E4A5_9PROT</name>
<evidence type="ECO:0000256" key="5">
    <source>
        <dbReference type="ARBA" id="ARBA00022525"/>
    </source>
</evidence>
<evidence type="ECO:0000256" key="16">
    <source>
        <dbReference type="SAM" id="Phobius"/>
    </source>
</evidence>
<dbReference type="InterPro" id="IPR000490">
    <property type="entry name" value="Glyco_hydro_17"/>
</dbReference>
<sequence>MTTARRLVLTLLVLAAGSAMLWAWGLGQPRAVGDPAVSRIGCLSYAAFRMPGESPLDPSQTVSEVRLEADLRFLASHTNCVRSYSVGQGMDALPRVAQRLGMQVLLGIWIGRDNRLNEKEIALGIATARAYPDTVRAVMVGNEVLLRGEQPESALAAYILRVRAEVAQPVTYADVWDFWLRHPRLAEAASFVTVHILPFWEDSPVPIEHAVEHVLSIYDKVKARFPQHDVLIGETGWPSVGRDRHGAVPSRENAARFVRGVVSAAEHRGIRYNVVEAFDQPWKRQLEGAVGGYWGIFASDGSAKFPLHGPVIEEPRWVWGIGCAVAVGLLFLLTGTRLDPRIGRAGSLFLFLTGIGAGFALAAQARTMWLTCRSPFEYSVSTCFAVMSLAACWLLALSLSRWLSGGEAARIPAAVRIRDGDTAGELLAVVRLVLLFGTAATNLLLAFDPRYRDFPIEWLIVPALGFALLAIVGPSKSREDDAREEWLLALVIVAMLPAIMAIERLANLHALAWVALCALLALSVGLPWKGGATPRANQHQ</sequence>
<comment type="subcellular location">
    <subcellularLocation>
        <location evidence="2">Cell membrane</location>
    </subcellularLocation>
    <subcellularLocation>
        <location evidence="1">Secreted</location>
        <location evidence="1">Cell wall</location>
    </subcellularLocation>
</comment>
<feature type="transmembrane region" description="Helical" evidence="16">
    <location>
        <begin position="424"/>
        <end position="444"/>
    </location>
</feature>
<dbReference type="PANTHER" id="PTHR16631">
    <property type="entry name" value="GLUCAN 1,3-BETA-GLUCOSIDASE"/>
    <property type="match status" value="1"/>
</dbReference>
<dbReference type="InterPro" id="IPR017853">
    <property type="entry name" value="GH"/>
</dbReference>
<protein>
    <recommendedName>
        <fullName evidence="15">Endo-1,3-beta-glucanase btgC</fullName>
    </recommendedName>
    <alternativeName>
        <fullName evidence="14">Laminarinase btgC</fullName>
    </alternativeName>
</protein>
<evidence type="ECO:0000256" key="2">
    <source>
        <dbReference type="ARBA" id="ARBA00004236"/>
    </source>
</evidence>
<keyword evidence="9" id="KW-0325">Glycoprotein</keyword>
<keyword evidence="4" id="KW-0134">Cell wall</keyword>
<keyword evidence="16" id="KW-1133">Transmembrane helix</keyword>
<dbReference type="Gene3D" id="3.20.20.80">
    <property type="entry name" value="Glycosidases"/>
    <property type="match status" value="1"/>
</dbReference>
<dbReference type="GO" id="GO:0004553">
    <property type="term" value="F:hydrolase activity, hydrolyzing O-glycosyl compounds"/>
    <property type="evidence" value="ECO:0007669"/>
    <property type="project" value="InterPro"/>
</dbReference>
<evidence type="ECO:0000256" key="8">
    <source>
        <dbReference type="ARBA" id="ARBA00023136"/>
    </source>
</evidence>
<keyword evidence="12" id="KW-0624">Polysaccharide degradation</keyword>
<dbReference type="Proteomes" id="UP000807785">
    <property type="component" value="Unassembled WGS sequence"/>
</dbReference>
<evidence type="ECO:0000256" key="6">
    <source>
        <dbReference type="ARBA" id="ARBA00022729"/>
    </source>
</evidence>
<dbReference type="AlphaFoldDB" id="A0A9D7E4A5"/>
<evidence type="ECO:0000256" key="11">
    <source>
        <dbReference type="ARBA" id="ARBA00023316"/>
    </source>
</evidence>
<evidence type="ECO:0000256" key="1">
    <source>
        <dbReference type="ARBA" id="ARBA00004191"/>
    </source>
</evidence>
<organism evidence="17 18">
    <name type="scientific">Candidatus Methylophosphatis roskildensis</name>
    <dbReference type="NCBI Taxonomy" id="2899263"/>
    <lineage>
        <taxon>Bacteria</taxon>
        <taxon>Pseudomonadati</taxon>
        <taxon>Pseudomonadota</taxon>
        <taxon>Betaproteobacteria</taxon>
        <taxon>Nitrosomonadales</taxon>
        <taxon>Sterolibacteriaceae</taxon>
        <taxon>Candidatus Methylophosphatis</taxon>
    </lineage>
</organism>
<evidence type="ECO:0000256" key="9">
    <source>
        <dbReference type="ARBA" id="ARBA00023180"/>
    </source>
</evidence>
<dbReference type="SUPFAM" id="SSF51445">
    <property type="entry name" value="(Trans)glycosidases"/>
    <property type="match status" value="1"/>
</dbReference>
<keyword evidence="10" id="KW-0119">Carbohydrate metabolism</keyword>
<dbReference type="PANTHER" id="PTHR16631:SF17">
    <property type="entry name" value="GLUCAN ENDO-1,3-BETA-GLUCOSIDASE BTGC"/>
    <property type="match status" value="1"/>
</dbReference>
<comment type="function">
    <text evidence="13">Glucanases play a role in cell expansion during growth, in cell-cell fusion during mating, and in spore release during sporulation. This enzyme may be involved in beta-glucan degradation. Active on laminarin and lichenan.</text>
</comment>
<feature type="transmembrane region" description="Helical" evidence="16">
    <location>
        <begin position="456"/>
        <end position="474"/>
    </location>
</feature>
<feature type="transmembrane region" description="Helical" evidence="16">
    <location>
        <begin position="508"/>
        <end position="528"/>
    </location>
</feature>
<evidence type="ECO:0000256" key="7">
    <source>
        <dbReference type="ARBA" id="ARBA00022801"/>
    </source>
</evidence>
<evidence type="ECO:0000256" key="15">
    <source>
        <dbReference type="ARBA" id="ARBA00043078"/>
    </source>
</evidence>
<evidence type="ECO:0000256" key="4">
    <source>
        <dbReference type="ARBA" id="ARBA00022512"/>
    </source>
</evidence>
<feature type="transmembrane region" description="Helical" evidence="16">
    <location>
        <begin position="378"/>
        <end position="403"/>
    </location>
</feature>
<feature type="transmembrane region" description="Helical" evidence="16">
    <location>
        <begin position="348"/>
        <end position="366"/>
    </location>
</feature>
<keyword evidence="5" id="KW-0964">Secreted</keyword>